<dbReference type="FunFam" id="1.10.110.10:FF:000002">
    <property type="entry name" value="Non-specific lipid-transfer protein"/>
    <property type="match status" value="1"/>
</dbReference>
<comment type="function">
    <text evidence="5">Plant non-specific lipid-transfer proteins transfer phospholipids as well as galactolipids across membranes. May play a role in wax or cutin deposition in the cell walls of expanding epidermal cells and certain secretory tissues.</text>
</comment>
<evidence type="ECO:0000256" key="4">
    <source>
        <dbReference type="ARBA" id="ARBA00023157"/>
    </source>
</evidence>
<dbReference type="Gramene" id="PSS32747">
    <property type="protein sequence ID" value="PSS32747"/>
    <property type="gene ID" value="CEY00_Acc03047"/>
</dbReference>
<evidence type="ECO:0000256" key="3">
    <source>
        <dbReference type="ARBA" id="ARBA00023121"/>
    </source>
</evidence>
<dbReference type="Proteomes" id="UP000241394">
    <property type="component" value="Chromosome LG3"/>
</dbReference>
<evidence type="ECO:0000256" key="6">
    <source>
        <dbReference type="SAM" id="SignalP"/>
    </source>
</evidence>
<keyword evidence="4" id="KW-1015">Disulfide bond</keyword>
<evidence type="ECO:0000313" key="8">
    <source>
        <dbReference type="EMBL" id="PSS32747.1"/>
    </source>
</evidence>
<dbReference type="AlphaFoldDB" id="A0A2R6RRW0"/>
<organism evidence="8 9">
    <name type="scientific">Actinidia chinensis var. chinensis</name>
    <name type="common">Chinese soft-hair kiwi</name>
    <dbReference type="NCBI Taxonomy" id="1590841"/>
    <lineage>
        <taxon>Eukaryota</taxon>
        <taxon>Viridiplantae</taxon>
        <taxon>Streptophyta</taxon>
        <taxon>Embryophyta</taxon>
        <taxon>Tracheophyta</taxon>
        <taxon>Spermatophyta</taxon>
        <taxon>Magnoliopsida</taxon>
        <taxon>eudicotyledons</taxon>
        <taxon>Gunneridae</taxon>
        <taxon>Pentapetalae</taxon>
        <taxon>asterids</taxon>
        <taxon>Ericales</taxon>
        <taxon>Actinidiaceae</taxon>
        <taxon>Actinidia</taxon>
    </lineage>
</organism>
<feature type="domain" description="Bifunctional inhibitor/plant lipid transfer protein/seed storage helical" evidence="7">
    <location>
        <begin position="30"/>
        <end position="113"/>
    </location>
</feature>
<protein>
    <recommendedName>
        <fullName evidence="5">Non-specific lipid-transfer protein</fullName>
    </recommendedName>
</protein>
<accession>A0A2R6RRW0</accession>
<gene>
    <name evidence="8" type="ORF">CEY00_Acc03047</name>
</gene>
<reference evidence="9" key="2">
    <citation type="journal article" date="2018" name="BMC Genomics">
        <title>A manually annotated Actinidia chinensis var. chinensis (kiwifruit) genome highlights the challenges associated with draft genomes and gene prediction in plants.</title>
        <authorList>
            <person name="Pilkington S.M."/>
            <person name="Crowhurst R."/>
            <person name="Hilario E."/>
            <person name="Nardozza S."/>
            <person name="Fraser L."/>
            <person name="Peng Y."/>
            <person name="Gunaseelan K."/>
            <person name="Simpson R."/>
            <person name="Tahir J."/>
            <person name="Deroles S.C."/>
            <person name="Templeton K."/>
            <person name="Luo Z."/>
            <person name="Davy M."/>
            <person name="Cheng C."/>
            <person name="McNeilage M."/>
            <person name="Scaglione D."/>
            <person name="Liu Y."/>
            <person name="Zhang Q."/>
            <person name="Datson P."/>
            <person name="De Silva N."/>
            <person name="Gardiner S.E."/>
            <person name="Bassett H."/>
            <person name="Chagne D."/>
            <person name="McCallum J."/>
            <person name="Dzierzon H."/>
            <person name="Deng C."/>
            <person name="Wang Y.Y."/>
            <person name="Barron L."/>
            <person name="Manako K."/>
            <person name="Bowen J."/>
            <person name="Foster T.M."/>
            <person name="Erridge Z.A."/>
            <person name="Tiffin H."/>
            <person name="Waite C.N."/>
            <person name="Davies K.M."/>
            <person name="Grierson E.P."/>
            <person name="Laing W.A."/>
            <person name="Kirk R."/>
            <person name="Chen X."/>
            <person name="Wood M."/>
            <person name="Montefiori M."/>
            <person name="Brummell D.A."/>
            <person name="Schwinn K.E."/>
            <person name="Catanach A."/>
            <person name="Fullerton C."/>
            <person name="Li D."/>
            <person name="Meiyalaghan S."/>
            <person name="Nieuwenhuizen N."/>
            <person name="Read N."/>
            <person name="Prakash R."/>
            <person name="Hunter D."/>
            <person name="Zhang H."/>
            <person name="McKenzie M."/>
            <person name="Knabel M."/>
            <person name="Harris A."/>
            <person name="Allan A.C."/>
            <person name="Gleave A."/>
            <person name="Chen A."/>
            <person name="Janssen B.J."/>
            <person name="Plunkett B."/>
            <person name="Ampomah-Dwamena C."/>
            <person name="Voogd C."/>
            <person name="Leif D."/>
            <person name="Lafferty D."/>
            <person name="Souleyre E.J.F."/>
            <person name="Varkonyi-Gasic E."/>
            <person name="Gambi F."/>
            <person name="Hanley J."/>
            <person name="Yao J.L."/>
            <person name="Cheung J."/>
            <person name="David K.M."/>
            <person name="Warren B."/>
            <person name="Marsh K."/>
            <person name="Snowden K.C."/>
            <person name="Lin-Wang K."/>
            <person name="Brian L."/>
            <person name="Martinez-Sanchez M."/>
            <person name="Wang M."/>
            <person name="Ileperuma N."/>
            <person name="Macnee N."/>
            <person name="Campin R."/>
            <person name="McAtee P."/>
            <person name="Drummond R.S.M."/>
            <person name="Espley R.V."/>
            <person name="Ireland H.S."/>
            <person name="Wu R."/>
            <person name="Atkinson R.G."/>
            <person name="Karunairetnam S."/>
            <person name="Bulley S."/>
            <person name="Chunkath S."/>
            <person name="Hanley Z."/>
            <person name="Storey R."/>
            <person name="Thrimawithana A.H."/>
            <person name="Thomson S."/>
            <person name="David C."/>
            <person name="Testolin R."/>
            <person name="Huang H."/>
            <person name="Hellens R.P."/>
            <person name="Schaffer R.J."/>
        </authorList>
    </citation>
    <scope>NUCLEOTIDE SEQUENCE [LARGE SCALE GENOMIC DNA]</scope>
    <source>
        <strain evidence="9">cv. Red5</strain>
    </source>
</reference>
<dbReference type="InterPro" id="IPR036312">
    <property type="entry name" value="Bifun_inhib/LTP/seed_sf"/>
</dbReference>
<evidence type="ECO:0000256" key="1">
    <source>
        <dbReference type="ARBA" id="ARBA00009748"/>
    </source>
</evidence>
<dbReference type="CDD" id="cd01960">
    <property type="entry name" value="nsLTP1"/>
    <property type="match status" value="1"/>
</dbReference>
<dbReference type="InterPro" id="IPR016140">
    <property type="entry name" value="Bifunc_inhib/LTP/seed_store"/>
</dbReference>
<dbReference type="FunCoup" id="A0A2R6RRW0">
    <property type="interactions" value="88"/>
</dbReference>
<evidence type="ECO:0000256" key="5">
    <source>
        <dbReference type="RuleBase" id="RU000628"/>
    </source>
</evidence>
<name>A0A2R6RRW0_ACTCC</name>
<dbReference type="InParanoid" id="A0A2R6RRW0"/>
<evidence type="ECO:0000256" key="2">
    <source>
        <dbReference type="ARBA" id="ARBA00022448"/>
    </source>
</evidence>
<feature type="signal peptide" evidence="6">
    <location>
        <begin position="1"/>
        <end position="25"/>
    </location>
</feature>
<dbReference type="Gene3D" id="1.10.110.10">
    <property type="entry name" value="Plant lipid-transfer and hydrophobic proteins"/>
    <property type="match status" value="1"/>
</dbReference>
<dbReference type="EMBL" id="NKQK01000003">
    <property type="protein sequence ID" value="PSS32747.1"/>
    <property type="molecule type" value="Genomic_DNA"/>
</dbReference>
<dbReference type="OMA" id="MASIKCA"/>
<reference evidence="8 9" key="1">
    <citation type="submission" date="2017-07" db="EMBL/GenBank/DDBJ databases">
        <title>An improved, manually edited Actinidia chinensis var. chinensis (kiwifruit) genome highlights the challenges associated with draft genomes and gene prediction in plants.</title>
        <authorList>
            <person name="Pilkington S."/>
            <person name="Crowhurst R."/>
            <person name="Hilario E."/>
            <person name="Nardozza S."/>
            <person name="Fraser L."/>
            <person name="Peng Y."/>
            <person name="Gunaseelan K."/>
            <person name="Simpson R."/>
            <person name="Tahir J."/>
            <person name="Deroles S."/>
            <person name="Templeton K."/>
            <person name="Luo Z."/>
            <person name="Davy M."/>
            <person name="Cheng C."/>
            <person name="Mcneilage M."/>
            <person name="Scaglione D."/>
            <person name="Liu Y."/>
            <person name="Zhang Q."/>
            <person name="Datson P."/>
            <person name="De Silva N."/>
            <person name="Gardiner S."/>
            <person name="Bassett H."/>
            <person name="Chagne D."/>
            <person name="Mccallum J."/>
            <person name="Dzierzon H."/>
            <person name="Deng C."/>
            <person name="Wang Y.-Y."/>
            <person name="Barron N."/>
            <person name="Manako K."/>
            <person name="Bowen J."/>
            <person name="Foster T."/>
            <person name="Erridge Z."/>
            <person name="Tiffin H."/>
            <person name="Waite C."/>
            <person name="Davies K."/>
            <person name="Grierson E."/>
            <person name="Laing W."/>
            <person name="Kirk R."/>
            <person name="Chen X."/>
            <person name="Wood M."/>
            <person name="Montefiori M."/>
            <person name="Brummell D."/>
            <person name="Schwinn K."/>
            <person name="Catanach A."/>
            <person name="Fullerton C."/>
            <person name="Li D."/>
            <person name="Meiyalaghan S."/>
            <person name="Nieuwenhuizen N."/>
            <person name="Read N."/>
            <person name="Prakash R."/>
            <person name="Hunter D."/>
            <person name="Zhang H."/>
            <person name="Mckenzie M."/>
            <person name="Knabel M."/>
            <person name="Harris A."/>
            <person name="Allan A."/>
            <person name="Chen A."/>
            <person name="Janssen B."/>
            <person name="Plunkett B."/>
            <person name="Dwamena C."/>
            <person name="Voogd C."/>
            <person name="Leif D."/>
            <person name="Lafferty D."/>
            <person name="Souleyre E."/>
            <person name="Varkonyi-Gasic E."/>
            <person name="Gambi F."/>
            <person name="Hanley J."/>
            <person name="Yao J.-L."/>
            <person name="Cheung J."/>
            <person name="David K."/>
            <person name="Warren B."/>
            <person name="Marsh K."/>
            <person name="Snowden K."/>
            <person name="Lin-Wang K."/>
            <person name="Brian L."/>
            <person name="Martinez-Sanchez M."/>
            <person name="Wang M."/>
            <person name="Ileperuma N."/>
            <person name="Macnee N."/>
            <person name="Campin R."/>
            <person name="Mcatee P."/>
            <person name="Drummond R."/>
            <person name="Espley R."/>
            <person name="Ireland H."/>
            <person name="Wu R."/>
            <person name="Atkinson R."/>
            <person name="Karunairetnam S."/>
            <person name="Bulley S."/>
            <person name="Chunkath S."/>
            <person name="Hanley Z."/>
            <person name="Storey R."/>
            <person name="Thrimawithana A."/>
            <person name="Thomson S."/>
            <person name="David C."/>
            <person name="Testolin R."/>
        </authorList>
    </citation>
    <scope>NUCLEOTIDE SEQUENCE [LARGE SCALE GENOMIC DNA]</scope>
    <source>
        <strain evidence="9">cv. Red5</strain>
        <tissue evidence="8">Young leaf</tissue>
    </source>
</reference>
<sequence length="117" mass="11795">MAAVSYKVACMAVLCMVAVAPYAEAAITGCGAVQGKMAPCLGYLRGGMLTRQCCAGVKGLNSLASSTPDRQQACRCLQSAAKTITGINPASAASLPGKCGVSIPYKISPSTDCSKVT</sequence>
<dbReference type="STRING" id="1590841.A0A2R6RRW0"/>
<dbReference type="PROSITE" id="PS00597">
    <property type="entry name" value="PLANT_LTP"/>
    <property type="match status" value="1"/>
</dbReference>
<comment type="caution">
    <text evidence="8">The sequence shown here is derived from an EMBL/GenBank/DDBJ whole genome shotgun (WGS) entry which is preliminary data.</text>
</comment>
<keyword evidence="3 5" id="KW-0446">Lipid-binding</keyword>
<evidence type="ECO:0000313" key="9">
    <source>
        <dbReference type="Proteomes" id="UP000241394"/>
    </source>
</evidence>
<keyword evidence="2 5" id="KW-0813">Transport</keyword>
<dbReference type="SMART" id="SM00499">
    <property type="entry name" value="AAI"/>
    <property type="match status" value="1"/>
</dbReference>
<evidence type="ECO:0000259" key="7">
    <source>
        <dbReference type="SMART" id="SM00499"/>
    </source>
</evidence>
<dbReference type="GO" id="GO:0008289">
    <property type="term" value="F:lipid binding"/>
    <property type="evidence" value="ECO:0007669"/>
    <property type="project" value="UniProtKB-KW"/>
</dbReference>
<dbReference type="GO" id="GO:0006869">
    <property type="term" value="P:lipid transport"/>
    <property type="evidence" value="ECO:0007669"/>
    <property type="project" value="InterPro"/>
</dbReference>
<keyword evidence="6" id="KW-0732">Signal</keyword>
<comment type="similarity">
    <text evidence="1 5">Belongs to the plant LTP family.</text>
</comment>
<proteinExistence type="inferred from homology"/>
<feature type="chain" id="PRO_5015328375" description="Non-specific lipid-transfer protein" evidence="6">
    <location>
        <begin position="26"/>
        <end position="117"/>
    </location>
</feature>
<dbReference type="PRINTS" id="PR00382">
    <property type="entry name" value="LIPIDTRNSFER"/>
</dbReference>
<dbReference type="PANTHER" id="PTHR33076">
    <property type="entry name" value="NON-SPECIFIC LIPID-TRANSFER PROTEIN 2-RELATED"/>
    <property type="match status" value="1"/>
</dbReference>
<dbReference type="InterPro" id="IPR000528">
    <property type="entry name" value="Plant_nsLTP"/>
</dbReference>
<dbReference type="OrthoDB" id="1890443at2759"/>
<keyword evidence="9" id="KW-1185">Reference proteome</keyword>
<dbReference type="SUPFAM" id="SSF47699">
    <property type="entry name" value="Bifunctional inhibitor/lipid-transfer protein/seed storage 2S albumin"/>
    <property type="match status" value="1"/>
</dbReference>
<dbReference type="Pfam" id="PF00234">
    <property type="entry name" value="Tryp_alpha_amyl"/>
    <property type="match status" value="1"/>
</dbReference>